<sequence length="227" mass="27121">MGHEKIMSALLDLGFKRLGKDSLHEELKVYVEVPGSILEDSDEKYINQIITDDQFRLNVIGIEDIIKDRIRAYLHFKEYNQRDWIYQLIKRHLKYLDISYIEKTLDVEEKAIFTNFLDLAKEVNSADDQHFKMTSFLEKNHIPYTITEGSIITIPARETYYGFTMTPYYMVYTYMDEEDKIFVPIRSKYLTLVELIEQLEKIPYKEVKDIRKIITYLHQISHSQIKE</sequence>
<dbReference type="EMBL" id="FOSJ01000010">
    <property type="protein sequence ID" value="SFK11033.1"/>
    <property type="molecule type" value="Genomic_DNA"/>
</dbReference>
<protein>
    <submittedName>
        <fullName evidence="1">Uncharacterized protein</fullName>
    </submittedName>
</protein>
<gene>
    <name evidence="1" type="ORF">SAMN04488569_101031</name>
</gene>
<accession>A0A1I3WUV0</accession>
<name>A0A1I3WUV0_9LACT</name>
<proteinExistence type="predicted"/>
<organism evidence="1 2">
    <name type="scientific">Marinilactibacillus piezotolerans</name>
    <dbReference type="NCBI Taxonomy" id="258723"/>
    <lineage>
        <taxon>Bacteria</taxon>
        <taxon>Bacillati</taxon>
        <taxon>Bacillota</taxon>
        <taxon>Bacilli</taxon>
        <taxon>Lactobacillales</taxon>
        <taxon>Carnobacteriaceae</taxon>
        <taxon>Marinilactibacillus</taxon>
    </lineage>
</organism>
<reference evidence="2" key="1">
    <citation type="submission" date="2016-10" db="EMBL/GenBank/DDBJ databases">
        <authorList>
            <person name="Varghese N."/>
            <person name="Submissions S."/>
        </authorList>
    </citation>
    <scope>NUCLEOTIDE SEQUENCE [LARGE SCALE GENOMIC DNA]</scope>
    <source>
        <strain evidence="2">DSM 16108</strain>
    </source>
</reference>
<keyword evidence="2" id="KW-1185">Reference proteome</keyword>
<dbReference type="AlphaFoldDB" id="A0A1I3WUV0"/>
<evidence type="ECO:0000313" key="1">
    <source>
        <dbReference type="EMBL" id="SFK11033.1"/>
    </source>
</evidence>
<evidence type="ECO:0000313" key="2">
    <source>
        <dbReference type="Proteomes" id="UP000199589"/>
    </source>
</evidence>
<dbReference type="Proteomes" id="UP000199589">
    <property type="component" value="Unassembled WGS sequence"/>
</dbReference>